<name>A0A1X0EU41_MYCIE</name>
<dbReference type="Pfam" id="PF24088">
    <property type="entry name" value="DUF7373"/>
    <property type="match status" value="1"/>
</dbReference>
<dbReference type="RefSeq" id="WP_083148752.1">
    <property type="nucleotide sequence ID" value="NZ_MVHT01000152.1"/>
</dbReference>
<protein>
    <submittedName>
        <fullName evidence="3">Uncharacterized protein</fullName>
    </submittedName>
</protein>
<dbReference type="Pfam" id="PF24092">
    <property type="entry name" value="DUF7373_C"/>
    <property type="match status" value="1"/>
</dbReference>
<comment type="caution">
    <text evidence="3">The sequence shown here is derived from an EMBL/GenBank/DDBJ whole genome shotgun (WGS) entry which is preliminary data.</text>
</comment>
<evidence type="ECO:0000259" key="2">
    <source>
        <dbReference type="Pfam" id="PF24092"/>
    </source>
</evidence>
<sequence length="393" mass="42121">MAAGFGIWALTSDGGESSHKNAVDLSKLDVGNYNTKPRPLPGPTTTEQGKFLEAYRLAEGVVNPYDVDPVLDHVYGSATPDPATAATTIAGTGTPLTQPVLEKYGMISAYIVQGVSKRIQDFAREKFGDVLLVMVTSFPNDDAAAKAAAEMDAVDFAVNSENRPAQIPGYAKAKAHYRPGSPSIGATMPSGRMVVSVIVRSDENDNVAFLTQRVKRTLDLQTPLLDKVIPSVAIGVTTLPLDPDRMLSRLFVPAEQPQVSSTFGSMGPHAAGFCADSPVRKEGLFEQADVDRCAFSTEGQLLRARDEASAKALLPKLIEAVRAEYIDHDVAPPEALSDARCVEQKAEIVADNANARFVCFVSFGRYIGSVWSNEEKDAQQRAAAQYAILVNSA</sequence>
<feature type="domain" description="DUF7373" evidence="2">
    <location>
        <begin position="246"/>
        <end position="392"/>
    </location>
</feature>
<evidence type="ECO:0000313" key="3">
    <source>
        <dbReference type="EMBL" id="ORA93035.1"/>
    </source>
</evidence>
<dbReference type="EMBL" id="MVHT01000152">
    <property type="protein sequence ID" value="ORA93035.1"/>
    <property type="molecule type" value="Genomic_DNA"/>
</dbReference>
<evidence type="ECO:0000313" key="4">
    <source>
        <dbReference type="Proteomes" id="UP000192739"/>
    </source>
</evidence>
<keyword evidence="4" id="KW-1185">Reference proteome</keyword>
<dbReference type="InterPro" id="IPR055797">
    <property type="entry name" value="DUF7373"/>
</dbReference>
<organism evidence="3 4">
    <name type="scientific">Mycobacterium intermedium</name>
    <dbReference type="NCBI Taxonomy" id="28445"/>
    <lineage>
        <taxon>Bacteria</taxon>
        <taxon>Bacillati</taxon>
        <taxon>Actinomycetota</taxon>
        <taxon>Actinomycetes</taxon>
        <taxon>Mycobacteriales</taxon>
        <taxon>Mycobacteriaceae</taxon>
        <taxon>Mycobacterium</taxon>
        <taxon>Mycobacterium simiae complex</taxon>
    </lineage>
</organism>
<evidence type="ECO:0000259" key="1">
    <source>
        <dbReference type="Pfam" id="PF24088"/>
    </source>
</evidence>
<gene>
    <name evidence="3" type="ORF">BST27_29180</name>
</gene>
<dbReference type="Proteomes" id="UP000192739">
    <property type="component" value="Unassembled WGS sequence"/>
</dbReference>
<accession>A0A1X0EU41</accession>
<reference evidence="3 4" key="1">
    <citation type="submission" date="2017-02" db="EMBL/GenBank/DDBJ databases">
        <title>The new phylogeny of genus Mycobacterium.</title>
        <authorList>
            <person name="Tortoli E."/>
            <person name="Trovato A."/>
            <person name="Cirillo D.M."/>
        </authorList>
    </citation>
    <scope>NUCLEOTIDE SEQUENCE [LARGE SCALE GENOMIC DNA]</scope>
    <source>
        <strain evidence="3 4">DSM 44049</strain>
    </source>
</reference>
<dbReference type="AlphaFoldDB" id="A0A1X0EU41"/>
<feature type="domain" description="DUF7373" evidence="1">
    <location>
        <begin position="41"/>
        <end position="240"/>
    </location>
</feature>
<proteinExistence type="predicted"/>
<dbReference type="InterPro" id="IPR056463">
    <property type="entry name" value="DUF7373_C"/>
</dbReference>